<accession>A0ACB8A9X9</accession>
<dbReference type="Proteomes" id="UP000790377">
    <property type="component" value="Unassembled WGS sequence"/>
</dbReference>
<evidence type="ECO:0000313" key="1">
    <source>
        <dbReference type="EMBL" id="KAH7910085.1"/>
    </source>
</evidence>
<sequence>MNSFSGASESESESSKSSHYSCTSSSLESAIVGGIRLLNDSKSLTQAAPPMLVSFSPTSLGTPISGRDSWRRVHHSGAFNHSQGAYLHTDSPGTCHDDSSPSNIAQFDTSLPFSSPKDLCLDSDACIPISSSSAESPLSYTSTSTLDKTPSYETRGHSSQIDSQHGDPFTHDTNVPIQGPCAQRLKSLLLDIIEDRKGIQDDKDDLAASALSELQLLPRGLNHGEALKMNLATHISSTNSITSHTSGFFSLDTKLPQPAEKIAKPSSCRLREAQRDNTLIKISLSLDATTSTPAGILAKNIHPVHNALSLGPINTIALPQSIVGKILPRYGSSAQSEKRKRSLESQKSTLVLGPLSKKCKFDPQLIRASSKNLADRTVYHTKQTASFRRAESLRSQVSPRECRDDFDTIPHLSKVEECSPPTKHATNYPPTVPVTPLPDPIVRRAPPGLVPDHPCRKQKIPPVPIIAPPSVPEFAPFPLLSPEDYAEERIKFLLLKEIQERQHDGFDTARRTQESKDNKRNRRNTSVGSSVSDEEDDWEDSDTCSLSVSVDSKSSPEPMRHRVRLQWARSLGVEDGLRKGIIGWMLDVLPELLSKSLPGSPNSKTPQQYTYTDLYEQLNTSPETRFHAVYLFMRYFFNVVGGRPIIRDNSLVDNMVPTSRDCSDTLSAIVEDRNEQENEPDWDEDEEEEEEELGNSEPEEEMDTPMLTPRQRLYDGELTWGIWKGGRESVTWDIAIGCLALSVKLHRDFLPPLNPVYASDFLELAPHEITHEDLEVTQRDLLLAFSFCIGSNTPQSFLDELWIASPTLRKVVECVNGGWEIVQKEIWEKLFDSLLEPDILRFRISLLTAATLLDSLVVSLARQYKSHADEKARCRQCRPRAPQPSDHNQVESGLKLQAGMWQAYVRAGMYAIDNVVLDMKDLLQISDHELEECRTWVSSVGYE</sequence>
<proteinExistence type="predicted"/>
<protein>
    <submittedName>
        <fullName evidence="1">Uncharacterized protein</fullName>
    </submittedName>
</protein>
<gene>
    <name evidence="1" type="ORF">BJ138DRAFT_1194245</name>
</gene>
<name>A0ACB8A9X9_9AGAM</name>
<organism evidence="1 2">
    <name type="scientific">Hygrophoropsis aurantiaca</name>
    <dbReference type="NCBI Taxonomy" id="72124"/>
    <lineage>
        <taxon>Eukaryota</taxon>
        <taxon>Fungi</taxon>
        <taxon>Dikarya</taxon>
        <taxon>Basidiomycota</taxon>
        <taxon>Agaricomycotina</taxon>
        <taxon>Agaricomycetes</taxon>
        <taxon>Agaricomycetidae</taxon>
        <taxon>Boletales</taxon>
        <taxon>Coniophorineae</taxon>
        <taxon>Hygrophoropsidaceae</taxon>
        <taxon>Hygrophoropsis</taxon>
    </lineage>
</organism>
<reference evidence="1" key="1">
    <citation type="journal article" date="2021" name="New Phytol.">
        <title>Evolutionary innovations through gain and loss of genes in the ectomycorrhizal Boletales.</title>
        <authorList>
            <person name="Wu G."/>
            <person name="Miyauchi S."/>
            <person name="Morin E."/>
            <person name="Kuo A."/>
            <person name="Drula E."/>
            <person name="Varga T."/>
            <person name="Kohler A."/>
            <person name="Feng B."/>
            <person name="Cao Y."/>
            <person name="Lipzen A."/>
            <person name="Daum C."/>
            <person name="Hundley H."/>
            <person name="Pangilinan J."/>
            <person name="Johnson J."/>
            <person name="Barry K."/>
            <person name="LaButti K."/>
            <person name="Ng V."/>
            <person name="Ahrendt S."/>
            <person name="Min B."/>
            <person name="Choi I.G."/>
            <person name="Park H."/>
            <person name="Plett J.M."/>
            <person name="Magnuson J."/>
            <person name="Spatafora J.W."/>
            <person name="Nagy L.G."/>
            <person name="Henrissat B."/>
            <person name="Grigoriev I.V."/>
            <person name="Yang Z.L."/>
            <person name="Xu J."/>
            <person name="Martin F.M."/>
        </authorList>
    </citation>
    <scope>NUCLEOTIDE SEQUENCE</scope>
    <source>
        <strain evidence="1">ATCC 28755</strain>
    </source>
</reference>
<comment type="caution">
    <text evidence="1">The sequence shown here is derived from an EMBL/GenBank/DDBJ whole genome shotgun (WGS) entry which is preliminary data.</text>
</comment>
<keyword evidence="2" id="KW-1185">Reference proteome</keyword>
<dbReference type="EMBL" id="MU267728">
    <property type="protein sequence ID" value="KAH7910085.1"/>
    <property type="molecule type" value="Genomic_DNA"/>
</dbReference>
<evidence type="ECO:0000313" key="2">
    <source>
        <dbReference type="Proteomes" id="UP000790377"/>
    </source>
</evidence>